<gene>
    <name evidence="4" type="ORF">BSTOLATCC_MIC34114</name>
</gene>
<evidence type="ECO:0000256" key="2">
    <source>
        <dbReference type="ARBA" id="ARBA00022737"/>
    </source>
</evidence>
<dbReference type="Proteomes" id="UP001162131">
    <property type="component" value="Unassembled WGS sequence"/>
</dbReference>
<dbReference type="PANTHER" id="PTHR46093">
    <property type="entry name" value="ACYL-COA-BINDING DOMAIN-CONTAINING PROTEIN 5"/>
    <property type="match status" value="1"/>
</dbReference>
<protein>
    <recommendedName>
        <fullName evidence="6">Kelch repeat-containing protein</fullName>
    </recommendedName>
</protein>
<feature type="region of interest" description="Disordered" evidence="3">
    <location>
        <begin position="46"/>
        <end position="70"/>
    </location>
</feature>
<evidence type="ECO:0000256" key="3">
    <source>
        <dbReference type="SAM" id="MobiDB-lite"/>
    </source>
</evidence>
<name>A0AAU9JGF3_9CILI</name>
<dbReference type="AlphaFoldDB" id="A0AAU9JGF3"/>
<organism evidence="4 5">
    <name type="scientific">Blepharisma stoltei</name>
    <dbReference type="NCBI Taxonomy" id="1481888"/>
    <lineage>
        <taxon>Eukaryota</taxon>
        <taxon>Sar</taxon>
        <taxon>Alveolata</taxon>
        <taxon>Ciliophora</taxon>
        <taxon>Postciliodesmatophora</taxon>
        <taxon>Heterotrichea</taxon>
        <taxon>Heterotrichida</taxon>
        <taxon>Blepharismidae</taxon>
        <taxon>Blepharisma</taxon>
    </lineage>
</organism>
<accession>A0AAU9JGF3</accession>
<keyword evidence="5" id="KW-1185">Reference proteome</keyword>
<sequence length="570" mass="64132">MDRTLLRKKKGGDVVPFRLVRYTPSPETQLLVTSRKEFRIRVPISPVQSPHPHVKKPSSTSFSGKTSPTRELLNDFKSTLNDQGKVISPTFDENINRLQNLQWVKSLDTRHSLPSSSPKPASISKILQDQLGDKFAARANIQSLFLPQNNSKRSKFSNEDQVAKENEQNDFKKRKEEIVHWSLKATMGSKPNSSEGSSLFVINRKIYIFGGQSRGKVTDLHELDMITGVWRKVNSNYSPNGRLGCSLAVYKKKIISFGGCSGHSQNLGVRRCSNKLYVLSFDTMNWQRYHGGGSIPTPRRNHACTLLGKSMLVYGGVDQLSHALPDLYIYDVKNKEWSLPEVKVYGDPGPRSHATLTAVFNEALKVNFDFILLSLSKMKQELNILNSGFYLFGGLDSTGTPTNALHGLYVRDGQLVWTEVQSFGKPPTPRYSHSACSMNEKLFIFGGRNDLLYKETGESSLGDLHIFNVEHLTWESVIVNGNAPEARWGHCMCTFGTKILIFGGMTHKKFMNADLYSLETNSDYVDELLKYDKEKTVAPSVEVYASIGRGFKSFLQKFMDQSTPKTKEED</sequence>
<evidence type="ECO:0000313" key="5">
    <source>
        <dbReference type="Proteomes" id="UP001162131"/>
    </source>
</evidence>
<dbReference type="Pfam" id="PF24681">
    <property type="entry name" value="Kelch_KLHDC2_KLHL20_DRC7"/>
    <property type="match status" value="2"/>
</dbReference>
<keyword evidence="2" id="KW-0677">Repeat</keyword>
<evidence type="ECO:0008006" key="6">
    <source>
        <dbReference type="Google" id="ProtNLM"/>
    </source>
</evidence>
<feature type="compositionally biased region" description="Polar residues" evidence="3">
    <location>
        <begin position="57"/>
        <end position="69"/>
    </location>
</feature>
<reference evidence="4" key="1">
    <citation type="submission" date="2021-09" db="EMBL/GenBank/DDBJ databases">
        <authorList>
            <consortium name="AG Swart"/>
            <person name="Singh M."/>
            <person name="Singh A."/>
            <person name="Seah K."/>
            <person name="Emmerich C."/>
        </authorList>
    </citation>
    <scope>NUCLEOTIDE SEQUENCE</scope>
    <source>
        <strain evidence="4">ATCC30299</strain>
    </source>
</reference>
<evidence type="ECO:0000313" key="4">
    <source>
        <dbReference type="EMBL" id="CAG9323464.1"/>
    </source>
</evidence>
<dbReference type="SUPFAM" id="SSF117281">
    <property type="entry name" value="Kelch motif"/>
    <property type="match status" value="2"/>
</dbReference>
<evidence type="ECO:0000256" key="1">
    <source>
        <dbReference type="ARBA" id="ARBA00022441"/>
    </source>
</evidence>
<dbReference type="Gene3D" id="2.120.10.80">
    <property type="entry name" value="Kelch-type beta propeller"/>
    <property type="match status" value="2"/>
</dbReference>
<dbReference type="InterPro" id="IPR015915">
    <property type="entry name" value="Kelch-typ_b-propeller"/>
</dbReference>
<dbReference type="EMBL" id="CAJZBQ010000034">
    <property type="protein sequence ID" value="CAG9323464.1"/>
    <property type="molecule type" value="Genomic_DNA"/>
</dbReference>
<comment type="caution">
    <text evidence="4">The sequence shown here is derived from an EMBL/GenBank/DDBJ whole genome shotgun (WGS) entry which is preliminary data.</text>
</comment>
<keyword evidence="1" id="KW-0880">Kelch repeat</keyword>
<proteinExistence type="predicted"/>
<dbReference type="PANTHER" id="PTHR46093:SF18">
    <property type="entry name" value="FIBRONECTIN TYPE-III DOMAIN-CONTAINING PROTEIN"/>
    <property type="match status" value="1"/>
</dbReference>